<proteinExistence type="predicted"/>
<dbReference type="EMBL" id="CACRYJ010000053">
    <property type="protein sequence ID" value="VZO38891.1"/>
    <property type="molecule type" value="Genomic_DNA"/>
</dbReference>
<evidence type="ECO:0000259" key="7">
    <source>
        <dbReference type="Pfam" id="PF12698"/>
    </source>
</evidence>
<feature type="domain" description="ABC-2 type transporter transmembrane" evidence="7">
    <location>
        <begin position="73"/>
        <end position="269"/>
    </location>
</feature>
<feature type="transmembrane region" description="Helical" evidence="6">
    <location>
        <begin position="71"/>
        <end position="92"/>
    </location>
</feature>
<comment type="caution">
    <text evidence="8">The sequence shown here is derived from an EMBL/GenBank/DDBJ whole genome shotgun (WGS) entry which is preliminary data.</text>
</comment>
<evidence type="ECO:0000256" key="5">
    <source>
        <dbReference type="ARBA" id="ARBA00023251"/>
    </source>
</evidence>
<dbReference type="Proteomes" id="UP000419743">
    <property type="component" value="Unassembled WGS sequence"/>
</dbReference>
<protein>
    <submittedName>
        <fullName evidence="8">ABC-2 family transporter protein</fullName>
    </submittedName>
</protein>
<evidence type="ECO:0000256" key="4">
    <source>
        <dbReference type="ARBA" id="ARBA00023136"/>
    </source>
</evidence>
<keyword evidence="3 6" id="KW-1133">Transmembrane helix</keyword>
<name>A0A7M4DN81_9MICO</name>
<keyword evidence="2 6" id="KW-0812">Transmembrane</keyword>
<sequence length="280" mass="28974">MTTTRPTKPTSAVGQVRNGGPLGLVALTATTEVRSKLRTPEFAIGAVAIPVLLYAMFGLPNASVLPGGTPVATAFVVSMMAYGVVSLAIFTFGEDVAKDRGQGWLRTLRATPVPVWTYLTGKVASAVVLAALIVVAIGVLAATAGGVRLDPGTWIAIGALMIAGVLLFAPLGFAIAFLVRPRAAAVIANLIFLPLAFASGFFMPLGELPAVLGDIARFLPTFHYGQLAYSVVMPTEDVVFWTGAPPSPAWVHVIWVLGSAVVLGAAALIAARREAVTARG</sequence>
<dbReference type="PRINTS" id="PR00164">
    <property type="entry name" value="ABC2TRNSPORT"/>
</dbReference>
<feature type="transmembrane region" description="Helical" evidence="6">
    <location>
        <begin position="154"/>
        <end position="179"/>
    </location>
</feature>
<feature type="transmembrane region" description="Helical" evidence="6">
    <location>
        <begin position="249"/>
        <end position="271"/>
    </location>
</feature>
<dbReference type="InterPro" id="IPR013525">
    <property type="entry name" value="ABC2_TM"/>
</dbReference>
<accession>A0A7M4DN81</accession>
<dbReference type="PIRSF" id="PIRSF006648">
    <property type="entry name" value="DrrB"/>
    <property type="match status" value="1"/>
</dbReference>
<dbReference type="InterPro" id="IPR000412">
    <property type="entry name" value="ABC_2_transport"/>
</dbReference>
<dbReference type="GO" id="GO:0140359">
    <property type="term" value="F:ABC-type transporter activity"/>
    <property type="evidence" value="ECO:0007669"/>
    <property type="project" value="InterPro"/>
</dbReference>
<feature type="transmembrane region" description="Helical" evidence="6">
    <location>
        <begin position="113"/>
        <end position="142"/>
    </location>
</feature>
<organism evidence="8 9">
    <name type="scientific">Occultella aeris</name>
    <dbReference type="NCBI Taxonomy" id="2761496"/>
    <lineage>
        <taxon>Bacteria</taxon>
        <taxon>Bacillati</taxon>
        <taxon>Actinomycetota</taxon>
        <taxon>Actinomycetes</taxon>
        <taxon>Micrococcales</taxon>
        <taxon>Ruaniaceae</taxon>
        <taxon>Occultella</taxon>
    </lineage>
</organism>
<gene>
    <name evidence="8" type="ORF">HALOF300_03611</name>
</gene>
<evidence type="ECO:0000313" key="9">
    <source>
        <dbReference type="Proteomes" id="UP000419743"/>
    </source>
</evidence>
<reference evidence="8 9" key="1">
    <citation type="submission" date="2019-11" db="EMBL/GenBank/DDBJ databases">
        <authorList>
            <person name="Criscuolo A."/>
        </authorList>
    </citation>
    <scope>NUCLEOTIDE SEQUENCE [LARGE SCALE GENOMIC DNA]</scope>
    <source>
        <strain evidence="8">CIP111667</strain>
    </source>
</reference>
<evidence type="ECO:0000256" key="3">
    <source>
        <dbReference type="ARBA" id="ARBA00022989"/>
    </source>
</evidence>
<dbReference type="RefSeq" id="WP_156742266.1">
    <property type="nucleotide sequence ID" value="NZ_CACRYJ010000053.1"/>
</dbReference>
<keyword evidence="4 6" id="KW-0472">Membrane</keyword>
<dbReference type="PANTHER" id="PTHR43229">
    <property type="entry name" value="NODULATION PROTEIN J"/>
    <property type="match status" value="1"/>
</dbReference>
<dbReference type="Pfam" id="PF12698">
    <property type="entry name" value="ABC2_membrane_3"/>
    <property type="match status" value="1"/>
</dbReference>
<feature type="transmembrane region" description="Helical" evidence="6">
    <location>
        <begin position="186"/>
        <end position="205"/>
    </location>
</feature>
<evidence type="ECO:0000256" key="2">
    <source>
        <dbReference type="ARBA" id="ARBA00022692"/>
    </source>
</evidence>
<dbReference type="PANTHER" id="PTHR43229:SF2">
    <property type="entry name" value="NODULATION PROTEIN J"/>
    <property type="match status" value="1"/>
</dbReference>
<dbReference type="InterPro" id="IPR051784">
    <property type="entry name" value="Nod_factor_ABC_transporter"/>
</dbReference>
<keyword evidence="5" id="KW-0046">Antibiotic resistance</keyword>
<keyword evidence="9" id="KW-1185">Reference proteome</keyword>
<comment type="subcellular location">
    <subcellularLocation>
        <location evidence="1">Membrane</location>
        <topology evidence="1">Multi-pass membrane protein</topology>
    </subcellularLocation>
</comment>
<dbReference type="GO" id="GO:0043190">
    <property type="term" value="C:ATP-binding cassette (ABC) transporter complex"/>
    <property type="evidence" value="ECO:0007669"/>
    <property type="project" value="InterPro"/>
</dbReference>
<evidence type="ECO:0000256" key="1">
    <source>
        <dbReference type="ARBA" id="ARBA00004141"/>
    </source>
</evidence>
<evidence type="ECO:0000313" key="8">
    <source>
        <dbReference type="EMBL" id="VZO38891.1"/>
    </source>
</evidence>
<dbReference type="AlphaFoldDB" id="A0A7M4DN81"/>
<evidence type="ECO:0000256" key="6">
    <source>
        <dbReference type="SAM" id="Phobius"/>
    </source>
</evidence>
<dbReference type="GO" id="GO:0046677">
    <property type="term" value="P:response to antibiotic"/>
    <property type="evidence" value="ECO:0007669"/>
    <property type="project" value="UniProtKB-KW"/>
</dbReference>
<feature type="transmembrane region" description="Helical" evidence="6">
    <location>
        <begin position="42"/>
        <end position="59"/>
    </location>
</feature>